<dbReference type="AlphaFoldDB" id="A0A915JQJ5"/>
<evidence type="ECO:0000313" key="1">
    <source>
        <dbReference type="Proteomes" id="UP000887565"/>
    </source>
</evidence>
<dbReference type="Proteomes" id="UP000887565">
    <property type="component" value="Unplaced"/>
</dbReference>
<dbReference type="WBParaSite" id="nRc.2.0.1.t28475-RA">
    <property type="protein sequence ID" value="nRc.2.0.1.t28475-RA"/>
    <property type="gene ID" value="nRc.2.0.1.g28475"/>
</dbReference>
<sequence>MIRQPTKFLDWLVPDEPIGLVQVTDSRNIRMLGYAPKVQKKASVAHIIIVFKRQCLLAEYCDYIFLYPPDTVNSACYLRPTISRTKTT</sequence>
<evidence type="ECO:0000313" key="2">
    <source>
        <dbReference type="WBParaSite" id="nRc.2.0.1.t28475-RA"/>
    </source>
</evidence>
<name>A0A915JQJ5_ROMCU</name>
<accession>A0A915JQJ5</accession>
<reference evidence="2" key="1">
    <citation type="submission" date="2022-11" db="UniProtKB">
        <authorList>
            <consortium name="WormBaseParasite"/>
        </authorList>
    </citation>
    <scope>IDENTIFICATION</scope>
</reference>
<keyword evidence="1" id="KW-1185">Reference proteome</keyword>
<protein>
    <submittedName>
        <fullName evidence="2">Uncharacterized protein</fullName>
    </submittedName>
</protein>
<organism evidence="1 2">
    <name type="scientific">Romanomermis culicivorax</name>
    <name type="common">Nematode worm</name>
    <dbReference type="NCBI Taxonomy" id="13658"/>
    <lineage>
        <taxon>Eukaryota</taxon>
        <taxon>Metazoa</taxon>
        <taxon>Ecdysozoa</taxon>
        <taxon>Nematoda</taxon>
        <taxon>Enoplea</taxon>
        <taxon>Dorylaimia</taxon>
        <taxon>Mermithida</taxon>
        <taxon>Mermithoidea</taxon>
        <taxon>Mermithidae</taxon>
        <taxon>Romanomermis</taxon>
    </lineage>
</organism>
<proteinExistence type="predicted"/>